<organism evidence="1 2">
    <name type="scientific">SAR324 cluster bacterium</name>
    <dbReference type="NCBI Taxonomy" id="2024889"/>
    <lineage>
        <taxon>Bacteria</taxon>
        <taxon>Deltaproteobacteria</taxon>
        <taxon>SAR324 cluster</taxon>
    </lineage>
</organism>
<accession>A0A7X9IML4</accession>
<dbReference type="Proteomes" id="UP000524246">
    <property type="component" value="Unassembled WGS sequence"/>
</dbReference>
<proteinExistence type="predicted"/>
<evidence type="ECO:0000313" key="2">
    <source>
        <dbReference type="Proteomes" id="UP000524246"/>
    </source>
</evidence>
<reference evidence="1 2" key="1">
    <citation type="journal article" date="2020" name="Biotechnol. Biofuels">
        <title>New insights from the biogas microbiome by comprehensive genome-resolved metagenomics of nearly 1600 species originating from multiple anaerobic digesters.</title>
        <authorList>
            <person name="Campanaro S."/>
            <person name="Treu L."/>
            <person name="Rodriguez-R L.M."/>
            <person name="Kovalovszki A."/>
            <person name="Ziels R.M."/>
            <person name="Maus I."/>
            <person name="Zhu X."/>
            <person name="Kougias P.G."/>
            <person name="Basile A."/>
            <person name="Luo G."/>
            <person name="Schluter A."/>
            <person name="Konstantinidis K.T."/>
            <person name="Angelidaki I."/>
        </authorList>
    </citation>
    <scope>NUCLEOTIDE SEQUENCE [LARGE SCALE GENOMIC DNA]</scope>
    <source>
        <strain evidence="1">AS27yjCOA_65</strain>
    </source>
</reference>
<evidence type="ECO:0000313" key="1">
    <source>
        <dbReference type="EMBL" id="NMC64155.1"/>
    </source>
</evidence>
<protein>
    <submittedName>
        <fullName evidence="1">Uncharacterized protein</fullName>
    </submittedName>
</protein>
<dbReference type="EMBL" id="JAAZON010000611">
    <property type="protein sequence ID" value="NMC64155.1"/>
    <property type="molecule type" value="Genomic_DNA"/>
</dbReference>
<name>A0A7X9IML4_9DELT</name>
<dbReference type="AlphaFoldDB" id="A0A7X9IML4"/>
<gene>
    <name evidence="1" type="ORF">GYA55_13405</name>
</gene>
<sequence>MNNNLKYEDEECRRFNDWLDEEEPVQIAGIAFPRSRILYEMENDTYFDAYTEFQEQEFQDLKQTVFDVYPAIIAYNLRLSEKGEGADDPVRKILHLKDMWEAVVNVLYAVVMGEVRFRNVDLKTCQVITGYGTGGNPNLNNFNTDRILTDSIKQKILNIKSIILHCTSHHLGFKCEEIDVTLLDDLSSLNDVRNDVSHHGTSTREQAEQELSLVAPIIRSMLAKTRFLERCQILRFESYASSCRCESFIGHSLNREFDSYPFTDPQKSRVISYGQEQLLVKWDEECFSLSPFLHFDRDNSGHESYLCFYKGKKNGKYWFEPVKIRTEKTFDHIQYRFESEKDDLFRLLVP</sequence>
<comment type="caution">
    <text evidence="1">The sequence shown here is derived from an EMBL/GenBank/DDBJ whole genome shotgun (WGS) entry which is preliminary data.</text>
</comment>